<evidence type="ECO:0000313" key="2">
    <source>
        <dbReference type="Proteomes" id="UP001595555"/>
    </source>
</evidence>
<keyword evidence="2" id="KW-1185">Reference proteome</keyword>
<comment type="caution">
    <text evidence="1">The sequence shown here is derived from an EMBL/GenBank/DDBJ whole genome shotgun (WGS) entry which is preliminary data.</text>
</comment>
<organism evidence="1 2">
    <name type="scientific">Cellvibrio fontiphilus</name>
    <dbReference type="NCBI Taxonomy" id="1815559"/>
    <lineage>
        <taxon>Bacteria</taxon>
        <taxon>Pseudomonadati</taxon>
        <taxon>Pseudomonadota</taxon>
        <taxon>Gammaproteobacteria</taxon>
        <taxon>Cellvibrionales</taxon>
        <taxon>Cellvibrionaceae</taxon>
        <taxon>Cellvibrio</taxon>
    </lineage>
</organism>
<sequence>MNAKIPSSLKWLMVTYQKHMQQLNQLDGQLNEIYRQRKLLLDKIEPLKKVIGLHEVPITASDIPSLRKKTKQSGLAYGEVTKLIYKYLGSLPEGQDASVSEIFYYCMGEFIISAANDASDQLLLKSVRKQLKNMAYKGNIAITFSGNTYKDSRYKRLN</sequence>
<dbReference type="Proteomes" id="UP001595555">
    <property type="component" value="Unassembled WGS sequence"/>
</dbReference>
<gene>
    <name evidence="1" type="ORF">ACFODX_09270</name>
</gene>
<proteinExistence type="predicted"/>
<accession>A0ABV7FHP4</accession>
<reference evidence="2" key="1">
    <citation type="journal article" date="2019" name="Int. J. Syst. Evol. Microbiol.">
        <title>The Global Catalogue of Microorganisms (GCM) 10K type strain sequencing project: providing services to taxonomists for standard genome sequencing and annotation.</title>
        <authorList>
            <consortium name="The Broad Institute Genomics Platform"/>
            <consortium name="The Broad Institute Genome Sequencing Center for Infectious Disease"/>
            <person name="Wu L."/>
            <person name="Ma J."/>
        </authorList>
    </citation>
    <scope>NUCLEOTIDE SEQUENCE [LARGE SCALE GENOMIC DNA]</scope>
    <source>
        <strain evidence="2">KCTC 52237</strain>
    </source>
</reference>
<dbReference type="EMBL" id="JBHRTF010000004">
    <property type="protein sequence ID" value="MFC3115744.1"/>
    <property type="molecule type" value="Genomic_DNA"/>
</dbReference>
<dbReference type="RefSeq" id="WP_378118362.1">
    <property type="nucleotide sequence ID" value="NZ_JBHRTF010000004.1"/>
</dbReference>
<protein>
    <submittedName>
        <fullName evidence="1">Uncharacterized protein</fullName>
    </submittedName>
</protein>
<name>A0ABV7FHP4_9GAMM</name>
<evidence type="ECO:0000313" key="1">
    <source>
        <dbReference type="EMBL" id="MFC3115744.1"/>
    </source>
</evidence>